<organism evidence="2 3">
    <name type="scientific">Methyloligella halotolerans</name>
    <dbReference type="NCBI Taxonomy" id="1177755"/>
    <lineage>
        <taxon>Bacteria</taxon>
        <taxon>Pseudomonadati</taxon>
        <taxon>Pseudomonadota</taxon>
        <taxon>Alphaproteobacteria</taxon>
        <taxon>Hyphomicrobiales</taxon>
        <taxon>Hyphomicrobiaceae</taxon>
        <taxon>Methyloligella</taxon>
    </lineage>
</organism>
<gene>
    <name evidence="2" type="ORF">A7A08_00060</name>
</gene>
<dbReference type="InterPro" id="IPR004843">
    <property type="entry name" value="Calcineurin-like_PHP"/>
</dbReference>
<dbReference type="PATRIC" id="fig|1177755.3.peg.61"/>
<dbReference type="GO" id="GO:0004722">
    <property type="term" value="F:protein serine/threonine phosphatase activity"/>
    <property type="evidence" value="ECO:0007669"/>
    <property type="project" value="UniProtKB-EC"/>
</dbReference>
<keyword evidence="3" id="KW-1185">Reference proteome</keyword>
<comment type="caution">
    <text evidence="2">The sequence shown here is derived from an EMBL/GenBank/DDBJ whole genome shotgun (WGS) entry which is preliminary data.</text>
</comment>
<dbReference type="PANTHER" id="PTHR42850:SF4">
    <property type="entry name" value="ZINC-DEPENDENT ENDOPOLYPHOSPHATASE"/>
    <property type="match status" value="1"/>
</dbReference>
<dbReference type="InterPro" id="IPR029052">
    <property type="entry name" value="Metallo-depent_PP-like"/>
</dbReference>
<evidence type="ECO:0000313" key="3">
    <source>
        <dbReference type="Proteomes" id="UP000095087"/>
    </source>
</evidence>
<proteinExistence type="predicted"/>
<dbReference type="GO" id="GO:0008803">
    <property type="term" value="F:bis(5'-nucleosyl)-tetraphosphatase (symmetrical) activity"/>
    <property type="evidence" value="ECO:0007669"/>
    <property type="project" value="TreeGrafter"/>
</dbReference>
<reference evidence="2 3" key="1">
    <citation type="submission" date="2016-07" db="EMBL/GenBank/DDBJ databases">
        <title>Draft genome sequence of Methyloligella halotolerans C2T (VKM B-2706T=CCUG 61687T=DSM 25045T), a halotolerant polyhydroxybutyrate accumulating methylotroph.</title>
        <authorList>
            <person name="Vasilenko O.V."/>
            <person name="Doronina N.V."/>
            <person name="Poroshina M.N."/>
            <person name="Tarlachkov S.V."/>
            <person name="Trotsenko Y.A."/>
        </authorList>
    </citation>
    <scope>NUCLEOTIDE SEQUENCE [LARGE SCALE GENOMIC DNA]</scope>
    <source>
        <strain evidence="2 3">VKM B-2706</strain>
    </source>
</reference>
<dbReference type="GO" id="GO:0110154">
    <property type="term" value="P:RNA decapping"/>
    <property type="evidence" value="ECO:0007669"/>
    <property type="project" value="TreeGrafter"/>
</dbReference>
<dbReference type="Pfam" id="PF00149">
    <property type="entry name" value="Metallophos"/>
    <property type="match status" value="1"/>
</dbReference>
<dbReference type="EMBL" id="MASI01000001">
    <property type="protein sequence ID" value="ODA68243.1"/>
    <property type="molecule type" value="Genomic_DNA"/>
</dbReference>
<dbReference type="InterPro" id="IPR050126">
    <property type="entry name" value="Ap4A_hydrolase"/>
</dbReference>
<sequence length="238" mass="26565">MSDMKLPEDNRIYAIGDVHGCLDLLDPLLETIAEDIAAHPNQRAELIFLGDLIDRGPDSKAVIDRVISSSLPAPASFLMGNHEEMLLKFLEKPAEGLQWAMNGGEETLRSYGIAPEDLPRHPEAARDRLLKAMPAAHLDFYRDLQLFAARGDYFFCHAGVRPGVPLDRQDRFDLLWIREPFLGTDEDFGKVVVHGHTPVRAVADLPNRIGIDTGGFIWGRLSAVVLSGNERTFLESRR</sequence>
<dbReference type="CDD" id="cd00144">
    <property type="entry name" value="MPP_PPP_family"/>
    <property type="match status" value="1"/>
</dbReference>
<dbReference type="Gene3D" id="3.60.21.10">
    <property type="match status" value="1"/>
</dbReference>
<dbReference type="RefSeq" id="WP_208430552.1">
    <property type="nucleotide sequence ID" value="NZ_MASI01000001.1"/>
</dbReference>
<dbReference type="SUPFAM" id="SSF56300">
    <property type="entry name" value="Metallo-dependent phosphatases"/>
    <property type="match status" value="1"/>
</dbReference>
<name>A0A1E2S160_9HYPH</name>
<evidence type="ECO:0000313" key="2">
    <source>
        <dbReference type="EMBL" id="ODA68243.1"/>
    </source>
</evidence>
<dbReference type="AlphaFoldDB" id="A0A1E2S160"/>
<evidence type="ECO:0000259" key="1">
    <source>
        <dbReference type="Pfam" id="PF00149"/>
    </source>
</evidence>
<accession>A0A1E2S160</accession>
<keyword evidence="2" id="KW-0378">Hydrolase</keyword>
<dbReference type="PANTHER" id="PTHR42850">
    <property type="entry name" value="METALLOPHOSPHOESTERASE"/>
    <property type="match status" value="1"/>
</dbReference>
<dbReference type="Proteomes" id="UP000095087">
    <property type="component" value="Unassembled WGS sequence"/>
</dbReference>
<protein>
    <submittedName>
        <fullName evidence="2">Serine/threonine-protein phosphatase 1</fullName>
        <ecNumber evidence="2">3.1.3.16</ecNumber>
    </submittedName>
</protein>
<dbReference type="STRING" id="1177755.A7A08_00060"/>
<dbReference type="EC" id="3.1.3.16" evidence="2"/>
<dbReference type="GO" id="GO:0005737">
    <property type="term" value="C:cytoplasm"/>
    <property type="evidence" value="ECO:0007669"/>
    <property type="project" value="TreeGrafter"/>
</dbReference>
<feature type="domain" description="Calcineurin-like phosphoesterase" evidence="1">
    <location>
        <begin position="11"/>
        <end position="200"/>
    </location>
</feature>